<dbReference type="AlphaFoldDB" id="A0AAN4ZIZ9"/>
<reference evidence="2" key="1">
    <citation type="submission" date="2022-10" db="EMBL/GenBank/DDBJ databases">
        <title>Genome assembly of Pristionchus species.</title>
        <authorList>
            <person name="Yoshida K."/>
            <person name="Sommer R.J."/>
        </authorList>
    </citation>
    <scope>NUCLEOTIDE SEQUENCE [LARGE SCALE GENOMIC DNA]</scope>
    <source>
        <strain evidence="2">RS5460</strain>
    </source>
</reference>
<dbReference type="EMBL" id="BTRK01000003">
    <property type="protein sequence ID" value="GMR42113.1"/>
    <property type="molecule type" value="Genomic_DNA"/>
</dbReference>
<evidence type="ECO:0000313" key="2">
    <source>
        <dbReference type="Proteomes" id="UP001328107"/>
    </source>
</evidence>
<evidence type="ECO:0000313" key="1">
    <source>
        <dbReference type="EMBL" id="GMR42113.1"/>
    </source>
</evidence>
<proteinExistence type="predicted"/>
<comment type="caution">
    <text evidence="1">The sequence shown here is derived from an EMBL/GenBank/DDBJ whole genome shotgun (WGS) entry which is preliminary data.</text>
</comment>
<name>A0AAN4ZIZ9_9BILA</name>
<organism evidence="1 2">
    <name type="scientific">Pristionchus mayeri</name>
    <dbReference type="NCBI Taxonomy" id="1317129"/>
    <lineage>
        <taxon>Eukaryota</taxon>
        <taxon>Metazoa</taxon>
        <taxon>Ecdysozoa</taxon>
        <taxon>Nematoda</taxon>
        <taxon>Chromadorea</taxon>
        <taxon>Rhabditida</taxon>
        <taxon>Rhabditina</taxon>
        <taxon>Diplogasteromorpha</taxon>
        <taxon>Diplogasteroidea</taxon>
        <taxon>Neodiplogasteridae</taxon>
        <taxon>Pristionchus</taxon>
    </lineage>
</organism>
<protein>
    <submittedName>
        <fullName evidence="1">Uncharacterized protein</fullName>
    </submittedName>
</protein>
<keyword evidence="2" id="KW-1185">Reference proteome</keyword>
<feature type="non-terminal residue" evidence="1">
    <location>
        <position position="1"/>
    </location>
</feature>
<accession>A0AAN4ZIZ9</accession>
<dbReference type="Proteomes" id="UP001328107">
    <property type="component" value="Unassembled WGS sequence"/>
</dbReference>
<sequence>VMNNSVPPAVSFSAFSKKKVAEKPVGSCKNLETLKAMMENPEILSFLQHHLPEKYAVIKEMIDKTKM</sequence>
<gene>
    <name evidence="1" type="ORF">PMAYCL1PPCAC_12308</name>
</gene>